<dbReference type="FunFam" id="1.10.10.60:FF:000015">
    <property type="entry name" value="Transcription factor RAX3"/>
    <property type="match status" value="1"/>
</dbReference>
<dbReference type="Gene3D" id="1.10.10.60">
    <property type="entry name" value="Homeodomain-like"/>
    <property type="match status" value="2"/>
</dbReference>
<feature type="domain" description="HTH myb-type" evidence="8">
    <location>
        <begin position="64"/>
        <end position="118"/>
    </location>
</feature>
<evidence type="ECO:0000256" key="4">
    <source>
        <dbReference type="ARBA" id="ARBA00023125"/>
    </source>
</evidence>
<dbReference type="InterPro" id="IPR001005">
    <property type="entry name" value="SANT/Myb"/>
</dbReference>
<dbReference type="InterPro" id="IPR009057">
    <property type="entry name" value="Homeodomain-like_sf"/>
</dbReference>
<keyword evidence="4" id="KW-0238">DNA-binding</keyword>
<evidence type="ECO:0000256" key="6">
    <source>
        <dbReference type="ARBA" id="ARBA00023242"/>
    </source>
</evidence>
<dbReference type="CDD" id="cd00167">
    <property type="entry name" value="SANT"/>
    <property type="match status" value="2"/>
</dbReference>
<feature type="domain" description="Myb-like" evidence="7">
    <location>
        <begin position="64"/>
        <end position="114"/>
    </location>
</feature>
<dbReference type="PANTHER" id="PTHR47997">
    <property type="entry name" value="MYB DOMAIN PROTEIN 55"/>
    <property type="match status" value="1"/>
</dbReference>
<dbReference type="EMBL" id="BAABME010019808">
    <property type="protein sequence ID" value="GAA0158402.1"/>
    <property type="molecule type" value="Genomic_DNA"/>
</dbReference>
<evidence type="ECO:0000256" key="3">
    <source>
        <dbReference type="ARBA" id="ARBA00023015"/>
    </source>
</evidence>
<keyword evidence="6" id="KW-0539">Nucleus</keyword>
<evidence type="ECO:0000313" key="9">
    <source>
        <dbReference type="EMBL" id="GAA0158402.1"/>
    </source>
</evidence>
<name>A0AAV3Q5H4_LITER</name>
<dbReference type="PANTHER" id="PTHR47997:SF87">
    <property type="entry name" value="TRANSCRIPTION FACTOR MYB26"/>
    <property type="match status" value="1"/>
</dbReference>
<protein>
    <submittedName>
        <fullName evidence="9">Uncharacterized protein</fullName>
    </submittedName>
</protein>
<accession>A0AAV3Q5H4</accession>
<reference evidence="9 10" key="1">
    <citation type="submission" date="2024-01" db="EMBL/GenBank/DDBJ databases">
        <title>The complete chloroplast genome sequence of Lithospermum erythrorhizon: insights into the phylogenetic relationship among Boraginaceae species and the maternal lineages of purple gromwells.</title>
        <authorList>
            <person name="Okada T."/>
            <person name="Watanabe K."/>
        </authorList>
    </citation>
    <scope>NUCLEOTIDE SEQUENCE [LARGE SCALE GENOMIC DNA]</scope>
</reference>
<sequence length="409" mass="46242">MDHHIHNCCHKRDVKRGLWSIEEDQKLAEYIKTNGYKNWSVVPTFAGLQRCGKSCRLRWLNYLRPDVKLGNFTEDETNRIIQLHKVLGNKWAKIAKYLPGRTDNEVKNYWNTTIKKRLLRKKKLQHFGNIRTPSIVSSSVRPPIPAIATPIGGDSIGGGSTISGSSDNNNVFSYSSFSGFNNLVSFSPIIIPPSPSSSDNQLSNQNIFQGFGPFSNNSTSNNYQMNFNNTHVSIPEIAISTPTPSIIQNHPPIQSTWTSDNNNYPLNFHQIFNNNEYPLNFHQASHVKSFVPFMFSDIIANIHDENFHAHPPMNNHDSSVMMATAQEENIVTNNYNNVNSIVISDHGMDLLETMMSSSYPPVPSPSLSASSFLEEQPQALINNPAIWSFNNQFLENPNNYMFDSIYPLF</sequence>
<feature type="domain" description="Myb-like" evidence="7">
    <location>
        <begin position="11"/>
        <end position="63"/>
    </location>
</feature>
<keyword evidence="10" id="KW-1185">Reference proteome</keyword>
<keyword evidence="5" id="KW-0804">Transcription</keyword>
<comment type="caution">
    <text evidence="9">The sequence shown here is derived from an EMBL/GenBank/DDBJ whole genome shotgun (WGS) entry which is preliminary data.</text>
</comment>
<keyword evidence="3" id="KW-0805">Transcription regulation</keyword>
<dbReference type="InterPro" id="IPR017930">
    <property type="entry name" value="Myb_dom"/>
</dbReference>
<dbReference type="GO" id="GO:0003677">
    <property type="term" value="F:DNA binding"/>
    <property type="evidence" value="ECO:0007669"/>
    <property type="project" value="UniProtKB-KW"/>
</dbReference>
<comment type="subcellular location">
    <subcellularLocation>
        <location evidence="1">Nucleus</location>
    </subcellularLocation>
</comment>
<evidence type="ECO:0000313" key="10">
    <source>
        <dbReference type="Proteomes" id="UP001454036"/>
    </source>
</evidence>
<feature type="domain" description="HTH myb-type" evidence="8">
    <location>
        <begin position="11"/>
        <end position="63"/>
    </location>
</feature>
<evidence type="ECO:0000256" key="1">
    <source>
        <dbReference type="ARBA" id="ARBA00004123"/>
    </source>
</evidence>
<dbReference type="Proteomes" id="UP001454036">
    <property type="component" value="Unassembled WGS sequence"/>
</dbReference>
<organism evidence="9 10">
    <name type="scientific">Lithospermum erythrorhizon</name>
    <name type="common">Purple gromwell</name>
    <name type="synonym">Lithospermum officinale var. erythrorhizon</name>
    <dbReference type="NCBI Taxonomy" id="34254"/>
    <lineage>
        <taxon>Eukaryota</taxon>
        <taxon>Viridiplantae</taxon>
        <taxon>Streptophyta</taxon>
        <taxon>Embryophyta</taxon>
        <taxon>Tracheophyta</taxon>
        <taxon>Spermatophyta</taxon>
        <taxon>Magnoliopsida</taxon>
        <taxon>eudicotyledons</taxon>
        <taxon>Gunneridae</taxon>
        <taxon>Pentapetalae</taxon>
        <taxon>asterids</taxon>
        <taxon>lamiids</taxon>
        <taxon>Boraginales</taxon>
        <taxon>Boraginaceae</taxon>
        <taxon>Boraginoideae</taxon>
        <taxon>Lithospermeae</taxon>
        <taxon>Lithospermum</taxon>
    </lineage>
</organism>
<evidence type="ECO:0000256" key="5">
    <source>
        <dbReference type="ARBA" id="ARBA00023163"/>
    </source>
</evidence>
<dbReference type="SMART" id="SM00717">
    <property type="entry name" value="SANT"/>
    <property type="match status" value="2"/>
</dbReference>
<keyword evidence="2" id="KW-0677">Repeat</keyword>
<evidence type="ECO:0000259" key="7">
    <source>
        <dbReference type="PROSITE" id="PS50090"/>
    </source>
</evidence>
<dbReference type="PROSITE" id="PS50090">
    <property type="entry name" value="MYB_LIKE"/>
    <property type="match status" value="2"/>
</dbReference>
<dbReference type="AlphaFoldDB" id="A0AAV3Q5H4"/>
<dbReference type="GO" id="GO:0005634">
    <property type="term" value="C:nucleus"/>
    <property type="evidence" value="ECO:0007669"/>
    <property type="project" value="UniProtKB-SubCell"/>
</dbReference>
<dbReference type="SUPFAM" id="SSF46689">
    <property type="entry name" value="Homeodomain-like"/>
    <property type="match status" value="1"/>
</dbReference>
<evidence type="ECO:0000256" key="2">
    <source>
        <dbReference type="ARBA" id="ARBA00022737"/>
    </source>
</evidence>
<dbReference type="Pfam" id="PF00249">
    <property type="entry name" value="Myb_DNA-binding"/>
    <property type="match status" value="2"/>
</dbReference>
<dbReference type="InterPro" id="IPR051953">
    <property type="entry name" value="Plant_SW-associated_TFs"/>
</dbReference>
<dbReference type="PROSITE" id="PS51294">
    <property type="entry name" value="HTH_MYB"/>
    <property type="match status" value="2"/>
</dbReference>
<evidence type="ECO:0000259" key="8">
    <source>
        <dbReference type="PROSITE" id="PS51294"/>
    </source>
</evidence>
<gene>
    <name evidence="9" type="ORF">LIER_38638</name>
</gene>
<proteinExistence type="predicted"/>